<protein>
    <submittedName>
        <fullName evidence="1">Uncharacterized protein</fullName>
    </submittedName>
</protein>
<name>A0ABD0TTX6_DENTH</name>
<comment type="caution">
    <text evidence="1">The sequence shown here is derived from an EMBL/GenBank/DDBJ whole genome shotgun (WGS) entry which is preliminary data.</text>
</comment>
<reference evidence="1 2" key="1">
    <citation type="journal article" date="2024" name="Plant Biotechnol. J.">
        <title>Dendrobium thyrsiflorum genome and its molecular insights into genes involved in important horticultural traits.</title>
        <authorList>
            <person name="Chen B."/>
            <person name="Wang J.Y."/>
            <person name="Zheng P.J."/>
            <person name="Li K.L."/>
            <person name="Liang Y.M."/>
            <person name="Chen X.F."/>
            <person name="Zhang C."/>
            <person name="Zhao X."/>
            <person name="He X."/>
            <person name="Zhang G.Q."/>
            <person name="Liu Z.J."/>
            <person name="Xu Q."/>
        </authorList>
    </citation>
    <scope>NUCLEOTIDE SEQUENCE [LARGE SCALE GENOMIC DNA]</scope>
    <source>
        <strain evidence="1">GZMU011</strain>
    </source>
</reference>
<dbReference type="AlphaFoldDB" id="A0ABD0TTX6"/>
<accession>A0ABD0TTX6</accession>
<evidence type="ECO:0000313" key="2">
    <source>
        <dbReference type="Proteomes" id="UP001552299"/>
    </source>
</evidence>
<organism evidence="1 2">
    <name type="scientific">Dendrobium thyrsiflorum</name>
    <name type="common">Pinecone-like raceme dendrobium</name>
    <name type="synonym">Orchid</name>
    <dbReference type="NCBI Taxonomy" id="117978"/>
    <lineage>
        <taxon>Eukaryota</taxon>
        <taxon>Viridiplantae</taxon>
        <taxon>Streptophyta</taxon>
        <taxon>Embryophyta</taxon>
        <taxon>Tracheophyta</taxon>
        <taxon>Spermatophyta</taxon>
        <taxon>Magnoliopsida</taxon>
        <taxon>Liliopsida</taxon>
        <taxon>Asparagales</taxon>
        <taxon>Orchidaceae</taxon>
        <taxon>Epidendroideae</taxon>
        <taxon>Malaxideae</taxon>
        <taxon>Dendrobiinae</taxon>
        <taxon>Dendrobium</taxon>
    </lineage>
</organism>
<keyword evidence="2" id="KW-1185">Reference proteome</keyword>
<sequence>MADPEQDHGFVVIDIIKLLFFDVNPEVDQTVEDYVDKIIFSLAAAIKDQLSPVQWQSWTSRRPVPNTLVTTKILGLPTDPQLFGSTPIHYPTDLGKRTNLPPHIPLGPTQERSAFDARDLREDFSPITSPKSEVSCFISFLLCMADPEQDHRFVYNDQGQIDIIKSPFFDVNPEVDQTVEDYVDRIIFSLAAAIEDQLSLVQWQGWIMDAKMGVDLITHYDRERSKK</sequence>
<proteinExistence type="predicted"/>
<evidence type="ECO:0000313" key="1">
    <source>
        <dbReference type="EMBL" id="KAL0903117.1"/>
    </source>
</evidence>
<dbReference type="Proteomes" id="UP001552299">
    <property type="component" value="Unassembled WGS sequence"/>
</dbReference>
<gene>
    <name evidence="1" type="ORF">M5K25_027471</name>
</gene>
<dbReference type="EMBL" id="JANQDX010000020">
    <property type="protein sequence ID" value="KAL0903117.1"/>
    <property type="molecule type" value="Genomic_DNA"/>
</dbReference>